<feature type="region of interest" description="Disordered" evidence="1">
    <location>
        <begin position="73"/>
        <end position="107"/>
    </location>
</feature>
<name>A0A9Q1EQF2_SYNKA</name>
<evidence type="ECO:0000256" key="1">
    <source>
        <dbReference type="SAM" id="MobiDB-lite"/>
    </source>
</evidence>
<proteinExistence type="predicted"/>
<gene>
    <name evidence="2" type="ORF">SKAU_G00328760</name>
</gene>
<sequence>MTHVWRGRHGDVLNESPQDALRKSVRQALGPDGRERRARSAIRAIKQPSVLKPGGLTWCAEAAHLRFNMAAVATPGETAQSDRQHSGHTTNQPKSRGAFPRSPRGAR</sequence>
<comment type="caution">
    <text evidence="2">The sequence shown here is derived from an EMBL/GenBank/DDBJ whole genome shotgun (WGS) entry which is preliminary data.</text>
</comment>
<feature type="region of interest" description="Disordered" evidence="1">
    <location>
        <begin position="1"/>
        <end position="41"/>
    </location>
</feature>
<accession>A0A9Q1EQF2</accession>
<reference evidence="2" key="1">
    <citation type="journal article" date="2023" name="Science">
        <title>Genome structures resolve the early diversification of teleost fishes.</title>
        <authorList>
            <person name="Parey E."/>
            <person name="Louis A."/>
            <person name="Montfort J."/>
            <person name="Bouchez O."/>
            <person name="Roques C."/>
            <person name="Iampietro C."/>
            <person name="Lluch J."/>
            <person name="Castinel A."/>
            <person name="Donnadieu C."/>
            <person name="Desvignes T."/>
            <person name="Floi Bucao C."/>
            <person name="Jouanno E."/>
            <person name="Wen M."/>
            <person name="Mejri S."/>
            <person name="Dirks R."/>
            <person name="Jansen H."/>
            <person name="Henkel C."/>
            <person name="Chen W.J."/>
            <person name="Zahm M."/>
            <person name="Cabau C."/>
            <person name="Klopp C."/>
            <person name="Thompson A.W."/>
            <person name="Robinson-Rechavi M."/>
            <person name="Braasch I."/>
            <person name="Lecointre G."/>
            <person name="Bobe J."/>
            <person name="Postlethwait J.H."/>
            <person name="Berthelot C."/>
            <person name="Roest Crollius H."/>
            <person name="Guiguen Y."/>
        </authorList>
    </citation>
    <scope>NUCLEOTIDE SEQUENCE</scope>
    <source>
        <strain evidence="2">WJC10195</strain>
    </source>
</reference>
<organism evidence="2 3">
    <name type="scientific">Synaphobranchus kaupii</name>
    <name type="common">Kaup's arrowtooth eel</name>
    <dbReference type="NCBI Taxonomy" id="118154"/>
    <lineage>
        <taxon>Eukaryota</taxon>
        <taxon>Metazoa</taxon>
        <taxon>Chordata</taxon>
        <taxon>Craniata</taxon>
        <taxon>Vertebrata</taxon>
        <taxon>Euteleostomi</taxon>
        <taxon>Actinopterygii</taxon>
        <taxon>Neopterygii</taxon>
        <taxon>Teleostei</taxon>
        <taxon>Anguilliformes</taxon>
        <taxon>Synaphobranchidae</taxon>
        <taxon>Synaphobranchus</taxon>
    </lineage>
</organism>
<dbReference type="AlphaFoldDB" id="A0A9Q1EQF2"/>
<dbReference type="EMBL" id="JAINUF010000014">
    <property type="protein sequence ID" value="KAJ8342948.1"/>
    <property type="molecule type" value="Genomic_DNA"/>
</dbReference>
<dbReference type="Proteomes" id="UP001152622">
    <property type="component" value="Chromosome 14"/>
</dbReference>
<evidence type="ECO:0000313" key="2">
    <source>
        <dbReference type="EMBL" id="KAJ8342948.1"/>
    </source>
</evidence>
<keyword evidence="3" id="KW-1185">Reference proteome</keyword>
<evidence type="ECO:0000313" key="3">
    <source>
        <dbReference type="Proteomes" id="UP001152622"/>
    </source>
</evidence>
<protein>
    <submittedName>
        <fullName evidence="2">Uncharacterized protein</fullName>
    </submittedName>
</protein>